<protein>
    <recommendedName>
        <fullName evidence="6">EGF-like domain-containing protein</fullName>
    </recommendedName>
</protein>
<evidence type="ECO:0000256" key="5">
    <source>
        <dbReference type="SAM" id="SignalP"/>
    </source>
</evidence>
<dbReference type="AlphaFoldDB" id="A0A835Y4N4"/>
<dbReference type="GO" id="GO:0016757">
    <property type="term" value="F:glycosyltransferase activity"/>
    <property type="evidence" value="ECO:0007669"/>
    <property type="project" value="InterPro"/>
</dbReference>
<feature type="disulfide bond" evidence="4">
    <location>
        <begin position="33"/>
        <end position="43"/>
    </location>
</feature>
<dbReference type="InterPro" id="IPR040911">
    <property type="entry name" value="Exostosin_GT47"/>
</dbReference>
<evidence type="ECO:0000256" key="4">
    <source>
        <dbReference type="PROSITE-ProRule" id="PRU00076"/>
    </source>
</evidence>
<dbReference type="InterPro" id="IPR004263">
    <property type="entry name" value="Exostosin"/>
</dbReference>
<comment type="similarity">
    <text evidence="2">Belongs to the glycosyltransferase 47 family.</text>
</comment>
<dbReference type="PROSITE" id="PS51257">
    <property type="entry name" value="PROKAR_LIPOPROTEIN"/>
    <property type="match status" value="1"/>
</dbReference>
<comment type="caution">
    <text evidence="7">The sequence shown here is derived from an EMBL/GenBank/DDBJ whole genome shotgun (WGS) entry which is preliminary data.</text>
</comment>
<evidence type="ECO:0000256" key="2">
    <source>
        <dbReference type="ARBA" id="ARBA00010271"/>
    </source>
</evidence>
<dbReference type="EMBL" id="JAEHOE010000022">
    <property type="protein sequence ID" value="KAG2495916.1"/>
    <property type="molecule type" value="Genomic_DNA"/>
</dbReference>
<dbReference type="Proteomes" id="UP000612055">
    <property type="component" value="Unassembled WGS sequence"/>
</dbReference>
<gene>
    <name evidence="7" type="ORF">HYH03_006153</name>
</gene>
<proteinExistence type="inferred from homology"/>
<dbReference type="Pfam" id="PF03016">
    <property type="entry name" value="Exostosin_GT47"/>
    <property type="match status" value="2"/>
</dbReference>
<dbReference type="GO" id="GO:0000139">
    <property type="term" value="C:Golgi membrane"/>
    <property type="evidence" value="ECO:0007669"/>
    <property type="project" value="UniProtKB-SubCell"/>
</dbReference>
<dbReference type="PANTHER" id="PTHR11062">
    <property type="entry name" value="EXOSTOSIN HEPARAN SULFATE GLYCOSYLTRANSFERASE -RELATED"/>
    <property type="match status" value="1"/>
</dbReference>
<keyword evidence="4" id="KW-0245">EGF-like domain</keyword>
<keyword evidence="5" id="KW-0732">Signal</keyword>
<dbReference type="OrthoDB" id="522294at2759"/>
<organism evidence="7 8">
    <name type="scientific">Edaphochlamys debaryana</name>
    <dbReference type="NCBI Taxonomy" id="47281"/>
    <lineage>
        <taxon>Eukaryota</taxon>
        <taxon>Viridiplantae</taxon>
        <taxon>Chlorophyta</taxon>
        <taxon>core chlorophytes</taxon>
        <taxon>Chlorophyceae</taxon>
        <taxon>CS clade</taxon>
        <taxon>Chlamydomonadales</taxon>
        <taxon>Chlamydomonadales incertae sedis</taxon>
        <taxon>Edaphochlamys</taxon>
    </lineage>
</organism>
<feature type="signal peptide" evidence="5">
    <location>
        <begin position="1"/>
        <end position="22"/>
    </location>
</feature>
<keyword evidence="3" id="KW-0333">Golgi apparatus</keyword>
<evidence type="ECO:0000259" key="6">
    <source>
        <dbReference type="PROSITE" id="PS50026"/>
    </source>
</evidence>
<keyword evidence="4" id="KW-1015">Disulfide bond</keyword>
<comment type="caution">
    <text evidence="4">Lacks conserved residue(s) required for the propagation of feature annotation.</text>
</comment>
<accession>A0A835Y4N4</accession>
<dbReference type="PROSITE" id="PS50026">
    <property type="entry name" value="EGF_3"/>
    <property type="match status" value="1"/>
</dbReference>
<keyword evidence="8" id="KW-1185">Reference proteome</keyword>
<feature type="disulfide bond" evidence="4">
    <location>
        <begin position="52"/>
        <end position="61"/>
    </location>
</feature>
<feature type="domain" description="EGF-like" evidence="6">
    <location>
        <begin position="29"/>
        <end position="62"/>
    </location>
</feature>
<sequence length="693" mass="79169">MGWSRIVRALLLPLVAIGGCWADSPFREETKTCDPECTKYGNCNGETGQCDCPFGLAGSNCTQRLLPACHSSKEPGTTPAYGYRYPKNCWCFRQLRAFNGSCPEHLSYEGTGGLGGSPCFYGVLTQQSLLCYQYTDRHEADQLSDSPPLDDPRIEWRQMQAYPAISERLVPRDKWPTTWPTDGGTYLPLSQCPGNCSHRGWCQVLGRNRQGSHDDPNEPWCNCHGYYEGKSCEVAEPYHCYRNCSGVGECVRGWCHCQPGYWGHGCTRRKAYTSSVGWRPNHAEIKIYVYDMPNHVVHRREIDDVWSLIDPMYNAEIEFMEQLLGDWAVRTENPWEAALFFVPTFAYWFHGNVGSPYFVIQYVTHYLQQNSPFWNVTEGRNHIFFATNDRGMCKLQLAAPEMQKSIKLVHFGQAPRRPFARHNNPEAGTHLTGALPLPGHRFEDFPEFSAEDLMYEHEVCIRPEKDVVAPNVLDAPWVGPHLAKLWVEVELPDGSRELRLKPEAPQRTLKVLFGGYNRPDTKYSQGVRQTLHKMFGPGGKYDAHGPNARKDWFVTGPLLSFVLDKMKESTFCIAPTGEGWGIRLAEAMVTGCVPVIVQDHVYQALWDVLPYEDFSIRISRSELHDIVNILDDVKPAELERLRAGVAKWHRAFLWAPQLGGLAYNYTLTALKRRALRLWSEDYRHLRHLRRLRS</sequence>
<dbReference type="InterPro" id="IPR000742">
    <property type="entry name" value="EGF"/>
</dbReference>
<evidence type="ECO:0000256" key="1">
    <source>
        <dbReference type="ARBA" id="ARBA00004323"/>
    </source>
</evidence>
<dbReference type="PROSITE" id="PS00022">
    <property type="entry name" value="EGF_1"/>
    <property type="match status" value="2"/>
</dbReference>
<evidence type="ECO:0000313" key="7">
    <source>
        <dbReference type="EMBL" id="KAG2495916.1"/>
    </source>
</evidence>
<feature type="chain" id="PRO_5032933697" description="EGF-like domain-containing protein" evidence="5">
    <location>
        <begin position="23"/>
        <end position="693"/>
    </location>
</feature>
<evidence type="ECO:0000256" key="3">
    <source>
        <dbReference type="ARBA" id="ARBA00023034"/>
    </source>
</evidence>
<dbReference type="PANTHER" id="PTHR11062:SF376">
    <property type="entry name" value="EXOSTOSIN FAMILY PROTEIN"/>
    <property type="match status" value="1"/>
</dbReference>
<comment type="subcellular location">
    <subcellularLocation>
        <location evidence="1">Golgi apparatus membrane</location>
        <topology evidence="1">Single-pass type II membrane protein</topology>
    </subcellularLocation>
</comment>
<name>A0A835Y4N4_9CHLO</name>
<evidence type="ECO:0000313" key="8">
    <source>
        <dbReference type="Proteomes" id="UP000612055"/>
    </source>
</evidence>
<reference evidence="7" key="1">
    <citation type="journal article" date="2020" name="bioRxiv">
        <title>Comparative genomics of Chlamydomonas.</title>
        <authorList>
            <person name="Craig R.J."/>
            <person name="Hasan A.R."/>
            <person name="Ness R.W."/>
            <person name="Keightley P.D."/>
        </authorList>
    </citation>
    <scope>NUCLEOTIDE SEQUENCE</scope>
    <source>
        <strain evidence="7">CCAP 11/70</strain>
    </source>
</reference>